<sequence length="143" mass="16414">MFIKLREGPREAAGTIMVESERDRAAAGGCSSRGRRRAVLHGLRSDLRGNGSHTLESIRGDLHRRLSTSSREQSPGLVAEEPDAIHRRRRRYEQLRFSEERLRPLQKTKLAEVYWRVYAELHRVGREIAEEGLKVGGSRLDRE</sequence>
<accession>A0AAU7CB55</accession>
<evidence type="ECO:0000256" key="1">
    <source>
        <dbReference type="SAM" id="MobiDB-lite"/>
    </source>
</evidence>
<name>A0AAU7CB55_9BACT</name>
<proteinExistence type="predicted"/>
<dbReference type="AlphaFoldDB" id="A0AAU7CB55"/>
<gene>
    <name evidence="2" type="ORF">V5E97_28220</name>
</gene>
<feature type="region of interest" description="Disordered" evidence="1">
    <location>
        <begin position="61"/>
        <end position="85"/>
    </location>
</feature>
<reference evidence="2" key="1">
    <citation type="submission" date="2024-05" db="EMBL/GenBank/DDBJ databases">
        <title>Planctomycetes of the genus Singulisphaera possess chitinolytic capabilities.</title>
        <authorList>
            <person name="Ivanova A."/>
        </authorList>
    </citation>
    <scope>NUCLEOTIDE SEQUENCE</scope>
    <source>
        <strain evidence="2">Ch08T</strain>
    </source>
</reference>
<dbReference type="RefSeq" id="WP_406694933.1">
    <property type="nucleotide sequence ID" value="NZ_CP155447.1"/>
</dbReference>
<protein>
    <submittedName>
        <fullName evidence="2">Uncharacterized protein</fullName>
    </submittedName>
</protein>
<evidence type="ECO:0000313" key="2">
    <source>
        <dbReference type="EMBL" id="XBH02192.1"/>
    </source>
</evidence>
<dbReference type="EMBL" id="CP155447">
    <property type="protein sequence ID" value="XBH02192.1"/>
    <property type="molecule type" value="Genomic_DNA"/>
</dbReference>
<organism evidence="2">
    <name type="scientific">Singulisphaera sp. Ch08</name>
    <dbReference type="NCBI Taxonomy" id="3120278"/>
    <lineage>
        <taxon>Bacteria</taxon>
        <taxon>Pseudomonadati</taxon>
        <taxon>Planctomycetota</taxon>
        <taxon>Planctomycetia</taxon>
        <taxon>Isosphaerales</taxon>
        <taxon>Isosphaeraceae</taxon>
        <taxon>Singulisphaera</taxon>
    </lineage>
</organism>